<dbReference type="InterPro" id="IPR009080">
    <property type="entry name" value="tRNAsynth_Ia_anticodon-bd"/>
</dbReference>
<keyword evidence="5" id="KW-0067">ATP-binding</keyword>
<gene>
    <name evidence="8" type="ORF">VAMP_5n86</name>
</gene>
<evidence type="ECO:0000259" key="7">
    <source>
        <dbReference type="SMART" id="SM00836"/>
    </source>
</evidence>
<dbReference type="SMART" id="SM00836">
    <property type="entry name" value="DALR_1"/>
    <property type="match status" value="1"/>
</dbReference>
<organism evidence="8 9">
    <name type="scientific">Candidatus Vampirococcus lugosii</name>
    <dbReference type="NCBI Taxonomy" id="2789015"/>
    <lineage>
        <taxon>Bacteria</taxon>
        <taxon>Candidatus Absconditibacteriota</taxon>
        <taxon>Vampirococcus</taxon>
    </lineage>
</organism>
<evidence type="ECO:0000256" key="2">
    <source>
        <dbReference type="ARBA" id="ARBA00012837"/>
    </source>
</evidence>
<evidence type="ECO:0000256" key="6">
    <source>
        <dbReference type="ARBA" id="ARBA00049339"/>
    </source>
</evidence>
<dbReference type="PANTHER" id="PTHR11956:SF5">
    <property type="entry name" value="ARGININE--TRNA LIGASE, CYTOPLASMIC"/>
    <property type="match status" value="1"/>
</dbReference>
<keyword evidence="4" id="KW-0547">Nucleotide-binding</keyword>
<dbReference type="GO" id="GO:0004814">
    <property type="term" value="F:arginine-tRNA ligase activity"/>
    <property type="evidence" value="ECO:0007669"/>
    <property type="project" value="UniProtKB-EC"/>
</dbReference>
<dbReference type="Proteomes" id="UP000680365">
    <property type="component" value="Unassembled WGS sequence"/>
</dbReference>
<dbReference type="SUPFAM" id="SSF47323">
    <property type="entry name" value="Anticodon-binding domain of a subclass of class I aminoacyl-tRNA synthetases"/>
    <property type="match status" value="1"/>
</dbReference>
<keyword evidence="3 8" id="KW-0436">Ligase</keyword>
<evidence type="ECO:0000313" key="8">
    <source>
        <dbReference type="EMBL" id="MBS8121513.1"/>
    </source>
</evidence>
<dbReference type="InterPro" id="IPR014729">
    <property type="entry name" value="Rossmann-like_a/b/a_fold"/>
</dbReference>
<keyword evidence="9" id="KW-1185">Reference proteome</keyword>
<feature type="domain" description="DALR anticodon binding" evidence="7">
    <location>
        <begin position="80"/>
        <end position="195"/>
    </location>
</feature>
<dbReference type="SUPFAM" id="SSF52374">
    <property type="entry name" value="Nucleotidylyl transferase"/>
    <property type="match status" value="1"/>
</dbReference>
<reference evidence="8 9" key="1">
    <citation type="journal article" date="2021" name="Nat. Commun.">
        <title>Reductive evolution and unique predatory mode in the CPR bacterium Vampirococcus lugosii.</title>
        <authorList>
            <person name="Moreira D."/>
            <person name="Zivanovic Y."/>
            <person name="Lopez-Archilla A.I."/>
            <person name="Iniesto M."/>
            <person name="Lopez-Garcia P."/>
        </authorList>
    </citation>
    <scope>NUCLEOTIDE SEQUENCE [LARGE SCALE GENOMIC DNA]</scope>
    <source>
        <strain evidence="8">Chiprana</strain>
    </source>
</reference>
<dbReference type="Gene3D" id="1.10.730.10">
    <property type="entry name" value="Isoleucyl-tRNA Synthetase, Domain 1"/>
    <property type="match status" value="1"/>
</dbReference>
<dbReference type="InterPro" id="IPR008909">
    <property type="entry name" value="DALR_anticod-bd"/>
</dbReference>
<evidence type="ECO:0000256" key="4">
    <source>
        <dbReference type="ARBA" id="ARBA00022741"/>
    </source>
</evidence>
<dbReference type="EMBL" id="JAEDAM010000002">
    <property type="protein sequence ID" value="MBS8121513.1"/>
    <property type="molecule type" value="Genomic_DNA"/>
</dbReference>
<protein>
    <recommendedName>
        <fullName evidence="2">arginine--tRNA ligase</fullName>
        <ecNumber evidence="2">6.1.1.19</ecNumber>
    </recommendedName>
</protein>
<comment type="catalytic activity">
    <reaction evidence="6">
        <text>tRNA(Arg) + L-arginine + ATP = L-arginyl-tRNA(Arg) + AMP + diphosphate</text>
        <dbReference type="Rhea" id="RHEA:20301"/>
        <dbReference type="Rhea" id="RHEA-COMP:9658"/>
        <dbReference type="Rhea" id="RHEA-COMP:9673"/>
        <dbReference type="ChEBI" id="CHEBI:30616"/>
        <dbReference type="ChEBI" id="CHEBI:32682"/>
        <dbReference type="ChEBI" id="CHEBI:33019"/>
        <dbReference type="ChEBI" id="CHEBI:78442"/>
        <dbReference type="ChEBI" id="CHEBI:78513"/>
        <dbReference type="ChEBI" id="CHEBI:456215"/>
        <dbReference type="EC" id="6.1.1.19"/>
    </reaction>
</comment>
<sequence>MLWNGVKMSSRGGNVYRLAELLDNIKNKIINEFEGINQNLAEKLAVNAIIFNDLKNDRQKDINFDLEQMTRLNGDSGVYIQYTFARINALINKINIEYIENIDISLLNGEQRKILLNISYFIMILQSCCKSYKAHILAQYILGICKKFNNFYSNSDKIINMDTEQKKSNLIFLKVLKIFFEKVFEILNMPKIEKI</sequence>
<dbReference type="EC" id="6.1.1.19" evidence="2"/>
<name>A0ABS5QJS1_9BACT</name>
<evidence type="ECO:0000256" key="5">
    <source>
        <dbReference type="ARBA" id="ARBA00022840"/>
    </source>
</evidence>
<comment type="similarity">
    <text evidence="1">Belongs to the class-I aminoacyl-tRNA synthetase family.</text>
</comment>
<proteinExistence type="inferred from homology"/>
<evidence type="ECO:0000313" key="9">
    <source>
        <dbReference type="Proteomes" id="UP000680365"/>
    </source>
</evidence>
<dbReference type="Pfam" id="PF05746">
    <property type="entry name" value="DALR_1"/>
    <property type="match status" value="1"/>
</dbReference>
<evidence type="ECO:0000256" key="1">
    <source>
        <dbReference type="ARBA" id="ARBA00005594"/>
    </source>
</evidence>
<evidence type="ECO:0000256" key="3">
    <source>
        <dbReference type="ARBA" id="ARBA00022598"/>
    </source>
</evidence>
<accession>A0ABS5QJS1</accession>
<comment type="caution">
    <text evidence="8">The sequence shown here is derived from an EMBL/GenBank/DDBJ whole genome shotgun (WGS) entry which is preliminary data.</text>
</comment>
<dbReference type="PANTHER" id="PTHR11956">
    <property type="entry name" value="ARGINYL-TRNA SYNTHETASE"/>
    <property type="match status" value="1"/>
</dbReference>
<dbReference type="Gene3D" id="3.40.50.620">
    <property type="entry name" value="HUPs"/>
    <property type="match status" value="1"/>
</dbReference>
<dbReference type="InterPro" id="IPR001278">
    <property type="entry name" value="Arg-tRNA-ligase"/>
</dbReference>